<dbReference type="Proteomes" id="UP000249557">
    <property type="component" value="Unassembled WGS sequence"/>
</dbReference>
<keyword evidence="1" id="KW-0812">Transmembrane</keyword>
<accession>A0A2W5BYS8</accession>
<evidence type="ECO:0000313" key="2">
    <source>
        <dbReference type="EMBL" id="PZO88225.1"/>
    </source>
</evidence>
<comment type="caution">
    <text evidence="2">The sequence shown here is derived from an EMBL/GenBank/DDBJ whole genome shotgun (WGS) entry which is preliminary data.</text>
</comment>
<name>A0A2W5BYS8_9BACT</name>
<keyword evidence="1" id="KW-0472">Membrane</keyword>
<sequence length="211" mass="21890">MTSKDDLPELSLDLAGPQWKVEPPAYGALDLADDGTDYESFLSRCGKGAAACTCSVAGGAVLSHIGCLVSPTIAFLGVAGGASVSAVSMGASAALTLAGLGVWHQLRWKKAGTWERGLTLGGAFTGAVVGAAMSMSGLMGHAHDHGSMDEALKWYQGQTETAQAEIRQNAKIFGVPLNDYVLQICGEEQTKTAQSKTGNRKGVWAFLGLDK</sequence>
<feature type="transmembrane region" description="Helical" evidence="1">
    <location>
        <begin position="118"/>
        <end position="138"/>
    </location>
</feature>
<reference evidence="2 3" key="1">
    <citation type="submission" date="2017-08" db="EMBL/GenBank/DDBJ databases">
        <title>Infants hospitalized years apart are colonized by the same room-sourced microbial strains.</title>
        <authorList>
            <person name="Brooks B."/>
            <person name="Olm M.R."/>
            <person name="Firek B.A."/>
            <person name="Baker R."/>
            <person name="Thomas B.C."/>
            <person name="Morowitz M.J."/>
            <person name="Banfield J.F."/>
        </authorList>
    </citation>
    <scope>NUCLEOTIDE SEQUENCE [LARGE SCALE GENOMIC DNA]</scope>
    <source>
        <strain evidence="2">S2_018_000_R2_104</strain>
    </source>
</reference>
<dbReference type="EMBL" id="QFNK01000024">
    <property type="protein sequence ID" value="PZO88225.1"/>
    <property type="molecule type" value="Genomic_DNA"/>
</dbReference>
<keyword evidence="1" id="KW-1133">Transmembrane helix</keyword>
<gene>
    <name evidence="2" type="ORF">DI626_02235</name>
</gene>
<dbReference type="AlphaFoldDB" id="A0A2W5BYS8"/>
<evidence type="ECO:0000256" key="1">
    <source>
        <dbReference type="SAM" id="Phobius"/>
    </source>
</evidence>
<evidence type="ECO:0000313" key="3">
    <source>
        <dbReference type="Proteomes" id="UP000249557"/>
    </source>
</evidence>
<feature type="transmembrane region" description="Helical" evidence="1">
    <location>
        <begin position="73"/>
        <end position="98"/>
    </location>
</feature>
<organism evidence="2 3">
    <name type="scientific">Micavibrio aeruginosavorus</name>
    <dbReference type="NCBI Taxonomy" id="349221"/>
    <lineage>
        <taxon>Bacteria</taxon>
        <taxon>Pseudomonadati</taxon>
        <taxon>Bdellovibrionota</taxon>
        <taxon>Bdellovibrionia</taxon>
        <taxon>Bdellovibrionales</taxon>
        <taxon>Pseudobdellovibrionaceae</taxon>
        <taxon>Micavibrio</taxon>
    </lineage>
</organism>
<proteinExistence type="predicted"/>
<protein>
    <submittedName>
        <fullName evidence="2">Uncharacterized protein</fullName>
    </submittedName>
</protein>